<dbReference type="CDD" id="cd06989">
    <property type="entry name" value="cupin_DRT102"/>
    <property type="match status" value="1"/>
</dbReference>
<dbReference type="Gene3D" id="2.60.120.10">
    <property type="entry name" value="Jelly Rolls"/>
    <property type="match status" value="1"/>
</dbReference>
<dbReference type="InterPro" id="IPR014710">
    <property type="entry name" value="RmlC-like_jellyroll"/>
</dbReference>
<evidence type="ECO:0000256" key="1">
    <source>
        <dbReference type="SAM" id="SignalP"/>
    </source>
</evidence>
<evidence type="ECO:0000313" key="3">
    <source>
        <dbReference type="Proteomes" id="UP000321389"/>
    </source>
</evidence>
<accession>A0A5B8L314</accession>
<keyword evidence="3" id="KW-1185">Reference proteome</keyword>
<sequence>MTRHQMPFASAAIATAMLAAPVALAEDDHVLIESDAFEYQAGPASIDEGAEFAVLYGDPGSDGVFAMRLRLPDGFHIAPHQHTQPEIVTVISGTFRLGMGEEADPEATTALEPGGFFAYPPGMVHYAYAEGETVIQLNSTGPWTITYVRDEDDPRTQ</sequence>
<dbReference type="OrthoDB" id="7506908at2"/>
<dbReference type="RefSeq" id="WP_146301001.1">
    <property type="nucleotide sequence ID" value="NZ_CP042301.2"/>
</dbReference>
<dbReference type="Proteomes" id="UP000321389">
    <property type="component" value="Chromosome"/>
</dbReference>
<dbReference type="InterPro" id="IPR028013">
    <property type="entry name" value="DUF4437"/>
</dbReference>
<feature type="signal peptide" evidence="1">
    <location>
        <begin position="1"/>
        <end position="25"/>
    </location>
</feature>
<keyword evidence="1" id="KW-0732">Signal</keyword>
<protein>
    <submittedName>
        <fullName evidence="2">Cupin domain-containing protein</fullName>
    </submittedName>
</protein>
<reference evidence="2" key="1">
    <citation type="submission" date="2020-04" db="EMBL/GenBank/DDBJ databases">
        <title>Nitratireductor sp. nov. isolated from mangrove soil.</title>
        <authorList>
            <person name="Ye Y."/>
        </authorList>
    </citation>
    <scope>NUCLEOTIDE SEQUENCE</scope>
    <source>
        <strain evidence="2">SY7</strain>
    </source>
</reference>
<feature type="chain" id="PRO_5023122143" evidence="1">
    <location>
        <begin position="26"/>
        <end position="157"/>
    </location>
</feature>
<name>A0A5B8L314_9HYPH</name>
<organism evidence="2 3">
    <name type="scientific">Nitratireductor mangrovi</name>
    <dbReference type="NCBI Taxonomy" id="2599600"/>
    <lineage>
        <taxon>Bacteria</taxon>
        <taxon>Pseudomonadati</taxon>
        <taxon>Pseudomonadota</taxon>
        <taxon>Alphaproteobacteria</taxon>
        <taxon>Hyphomicrobiales</taxon>
        <taxon>Phyllobacteriaceae</taxon>
        <taxon>Nitratireductor</taxon>
    </lineage>
</organism>
<proteinExistence type="predicted"/>
<dbReference type="Pfam" id="PF14499">
    <property type="entry name" value="DUF4437"/>
    <property type="match status" value="1"/>
</dbReference>
<dbReference type="EMBL" id="CP042301">
    <property type="protein sequence ID" value="QDZ02364.1"/>
    <property type="molecule type" value="Genomic_DNA"/>
</dbReference>
<gene>
    <name evidence="2" type="ORF">FQ775_19395</name>
</gene>
<dbReference type="KEGG" id="niy:FQ775_19395"/>
<dbReference type="AlphaFoldDB" id="A0A5B8L314"/>
<dbReference type="InterPro" id="IPR011051">
    <property type="entry name" value="RmlC_Cupin_sf"/>
</dbReference>
<dbReference type="SUPFAM" id="SSF51182">
    <property type="entry name" value="RmlC-like cupins"/>
    <property type="match status" value="1"/>
</dbReference>
<evidence type="ECO:0000313" key="2">
    <source>
        <dbReference type="EMBL" id="QDZ02364.1"/>
    </source>
</evidence>